<dbReference type="SMART" id="SM00463">
    <property type="entry name" value="SMR"/>
    <property type="match status" value="1"/>
</dbReference>
<dbReference type="PANTHER" id="PTHR47417">
    <property type="entry name" value="SMR DOMAIN-CONTAINING PROTEIN YPL199C"/>
    <property type="match status" value="1"/>
</dbReference>
<gene>
    <name evidence="4" type="ORF">BDN70DRAFT_872412</name>
</gene>
<evidence type="ECO:0000313" key="5">
    <source>
        <dbReference type="Proteomes" id="UP000807469"/>
    </source>
</evidence>
<keyword evidence="1" id="KW-0175">Coiled coil</keyword>
<evidence type="ECO:0000256" key="1">
    <source>
        <dbReference type="SAM" id="Coils"/>
    </source>
</evidence>
<dbReference type="Pfam" id="PF01713">
    <property type="entry name" value="Smr"/>
    <property type="match status" value="1"/>
</dbReference>
<evidence type="ECO:0000256" key="2">
    <source>
        <dbReference type="SAM" id="MobiDB-lite"/>
    </source>
</evidence>
<feature type="compositionally biased region" description="Pro residues" evidence="2">
    <location>
        <begin position="229"/>
        <end position="239"/>
    </location>
</feature>
<dbReference type="InterPro" id="IPR053020">
    <property type="entry name" value="Smr_domain_protein"/>
</dbReference>
<feature type="coiled-coil region" evidence="1">
    <location>
        <begin position="550"/>
        <end position="577"/>
    </location>
</feature>
<protein>
    <recommendedName>
        <fullName evidence="3">Smr domain-containing protein</fullName>
    </recommendedName>
</protein>
<dbReference type="EMBL" id="MU155143">
    <property type="protein sequence ID" value="KAF9484415.1"/>
    <property type="molecule type" value="Genomic_DNA"/>
</dbReference>
<feature type="region of interest" description="Disordered" evidence="2">
    <location>
        <begin position="270"/>
        <end position="301"/>
    </location>
</feature>
<sequence length="704" mass="78002">MDVTLSIIAGLGLRIFLLNTVARTSGTLSTAALGIWEGAVLHQVSGRSSSPNFDHLLAYGLRLTVDLLISKDVQRLFLIVLWSTLGTVTSEAIIPYASLRSALKKRDRELRDRRNRYPRSISATAPTPSTSFPPRLRAYKPPETQSTSMLPENPPLNTSTPIFLSDRPPTPPSFFLEETFISPSPKPIILQTPQSFDTISPPPEDALPVRPRSGVASTFNHSSDTDSPLPVPIHLPTPPDSAQSANPPDALNDSQNNEIHDNQILGFAPDLAPIPEISSPEGNSTPIHDIESDPNHGNLNTGLQRISRWLESQPADLEPFFSKPFSPTTSPDRPVPVPVPARAQHQGMLWQTYLLPEEQQQTNTHEEIKLQANDISKESIIDTDSDELRTPGPRDELNAATDNENDDDPLQTPRQLLQTEGQLTPPHSIENEGEVEELSPLGINVRSALPDSAVAYEMLNHFQPPSSDSEQNAQEAPLHVMEENEILQIPGSLSQNLLLQPPLPASSPLFRPSLLARESSPPPSPSTILSDPSDASVLSTRVPGRLYSRADELRQQAREEEKLRAQLEDKRKLAERQGRTMDALNLKIKVRDMDLAAYRLHEKAARRYYTALNPLGQSHKIDVHGLRPREAFDRIERAIVRANEEKRTTVVVIVGKGLHSVNQQPTLKPVVMREMQRLKIKCEINPRNAGQLIITLPKHENSSS</sequence>
<dbReference type="InterPro" id="IPR002625">
    <property type="entry name" value="Smr_dom"/>
</dbReference>
<feature type="region of interest" description="Disordered" evidence="2">
    <location>
        <begin position="189"/>
        <end position="256"/>
    </location>
</feature>
<feature type="domain" description="Smr" evidence="3">
    <location>
        <begin position="621"/>
        <end position="697"/>
    </location>
</feature>
<evidence type="ECO:0000313" key="4">
    <source>
        <dbReference type="EMBL" id="KAF9484415.1"/>
    </source>
</evidence>
<feature type="compositionally biased region" description="Polar residues" evidence="2">
    <location>
        <begin position="143"/>
        <end position="154"/>
    </location>
</feature>
<dbReference type="AlphaFoldDB" id="A0A9P5ZCJ5"/>
<name>A0A9P5ZCJ5_9AGAR</name>
<dbReference type="SUPFAM" id="SSF160443">
    <property type="entry name" value="SMR domain-like"/>
    <property type="match status" value="1"/>
</dbReference>
<feature type="compositionally biased region" description="Low complexity" evidence="2">
    <location>
        <begin position="118"/>
        <end position="135"/>
    </location>
</feature>
<evidence type="ECO:0000259" key="3">
    <source>
        <dbReference type="PROSITE" id="PS50828"/>
    </source>
</evidence>
<feature type="compositionally biased region" description="Polar residues" evidence="2">
    <location>
        <begin position="215"/>
        <end position="226"/>
    </location>
</feature>
<dbReference type="PROSITE" id="PS50828">
    <property type="entry name" value="SMR"/>
    <property type="match status" value="1"/>
</dbReference>
<keyword evidence="5" id="KW-1185">Reference proteome</keyword>
<reference evidence="4" key="1">
    <citation type="submission" date="2020-11" db="EMBL/GenBank/DDBJ databases">
        <authorList>
            <consortium name="DOE Joint Genome Institute"/>
            <person name="Ahrendt S."/>
            <person name="Riley R."/>
            <person name="Andreopoulos W."/>
            <person name="Labutti K."/>
            <person name="Pangilinan J."/>
            <person name="Ruiz-Duenas F.J."/>
            <person name="Barrasa J.M."/>
            <person name="Sanchez-Garcia M."/>
            <person name="Camarero S."/>
            <person name="Miyauchi S."/>
            <person name="Serrano A."/>
            <person name="Linde D."/>
            <person name="Babiker R."/>
            <person name="Drula E."/>
            <person name="Ayuso-Fernandez I."/>
            <person name="Pacheco R."/>
            <person name="Padilla G."/>
            <person name="Ferreira P."/>
            <person name="Barriuso J."/>
            <person name="Kellner H."/>
            <person name="Castanera R."/>
            <person name="Alfaro M."/>
            <person name="Ramirez L."/>
            <person name="Pisabarro A.G."/>
            <person name="Kuo A."/>
            <person name="Tritt A."/>
            <person name="Lipzen A."/>
            <person name="He G."/>
            <person name="Yan M."/>
            <person name="Ng V."/>
            <person name="Cullen D."/>
            <person name="Martin F."/>
            <person name="Rosso M.-N."/>
            <person name="Henrissat B."/>
            <person name="Hibbett D."/>
            <person name="Martinez A.T."/>
            <person name="Grigoriev I.V."/>
        </authorList>
    </citation>
    <scope>NUCLEOTIDE SEQUENCE</scope>
    <source>
        <strain evidence="4">CIRM-BRFM 674</strain>
    </source>
</reference>
<dbReference type="Proteomes" id="UP000807469">
    <property type="component" value="Unassembled WGS sequence"/>
</dbReference>
<organism evidence="4 5">
    <name type="scientific">Pholiota conissans</name>
    <dbReference type="NCBI Taxonomy" id="109636"/>
    <lineage>
        <taxon>Eukaryota</taxon>
        <taxon>Fungi</taxon>
        <taxon>Dikarya</taxon>
        <taxon>Basidiomycota</taxon>
        <taxon>Agaricomycotina</taxon>
        <taxon>Agaricomycetes</taxon>
        <taxon>Agaricomycetidae</taxon>
        <taxon>Agaricales</taxon>
        <taxon>Agaricineae</taxon>
        <taxon>Strophariaceae</taxon>
        <taxon>Pholiota</taxon>
    </lineage>
</organism>
<feature type="compositionally biased region" description="Polar residues" evidence="2">
    <location>
        <begin position="240"/>
        <end position="256"/>
    </location>
</feature>
<feature type="region of interest" description="Disordered" evidence="2">
    <location>
        <begin position="107"/>
        <end position="154"/>
    </location>
</feature>
<dbReference type="Gene3D" id="3.30.1370.110">
    <property type="match status" value="1"/>
</dbReference>
<comment type="caution">
    <text evidence="4">The sequence shown here is derived from an EMBL/GenBank/DDBJ whole genome shotgun (WGS) entry which is preliminary data.</text>
</comment>
<proteinExistence type="predicted"/>
<dbReference type="InterPro" id="IPR036063">
    <property type="entry name" value="Smr_dom_sf"/>
</dbReference>
<feature type="region of interest" description="Disordered" evidence="2">
    <location>
        <begin position="370"/>
        <end position="412"/>
    </location>
</feature>
<dbReference type="PANTHER" id="PTHR47417:SF1">
    <property type="entry name" value="SMR DOMAIN-CONTAINING PROTEIN YPL199C"/>
    <property type="match status" value="1"/>
</dbReference>
<feature type="compositionally biased region" description="Basic and acidic residues" evidence="2">
    <location>
        <begin position="370"/>
        <end position="397"/>
    </location>
</feature>
<feature type="region of interest" description="Disordered" evidence="2">
    <location>
        <begin position="513"/>
        <end position="537"/>
    </location>
</feature>
<accession>A0A9P5ZCJ5</accession>
<dbReference type="OrthoDB" id="3231855at2759"/>